<dbReference type="SUPFAM" id="SSF46934">
    <property type="entry name" value="UBA-like"/>
    <property type="match status" value="1"/>
</dbReference>
<evidence type="ECO:0000256" key="2">
    <source>
        <dbReference type="ARBA" id="ARBA00022768"/>
    </source>
</evidence>
<organism evidence="5">
    <name type="scientific">marine sediment metagenome</name>
    <dbReference type="NCBI Taxonomy" id="412755"/>
    <lineage>
        <taxon>unclassified sequences</taxon>
        <taxon>metagenomes</taxon>
        <taxon>ecological metagenomes</taxon>
    </lineage>
</organism>
<dbReference type="InterPro" id="IPR036402">
    <property type="entry name" value="EF-Ts_dimer_sf"/>
</dbReference>
<dbReference type="Pfam" id="PF00889">
    <property type="entry name" value="EF_TS"/>
    <property type="match status" value="1"/>
</dbReference>
<dbReference type="GO" id="GO:0003746">
    <property type="term" value="F:translation elongation factor activity"/>
    <property type="evidence" value="ECO:0007669"/>
    <property type="project" value="UniProtKB-KW"/>
</dbReference>
<dbReference type="FunFam" id="1.10.8.10:FF:000001">
    <property type="entry name" value="Elongation factor Ts"/>
    <property type="match status" value="1"/>
</dbReference>
<dbReference type="InterPro" id="IPR001816">
    <property type="entry name" value="Transl_elong_EFTs/EF1B"/>
</dbReference>
<dbReference type="PANTHER" id="PTHR11741">
    <property type="entry name" value="ELONGATION FACTOR TS"/>
    <property type="match status" value="1"/>
</dbReference>
<name>X1QI72_9ZZZZ</name>
<reference evidence="5" key="1">
    <citation type="journal article" date="2014" name="Front. Microbiol.">
        <title>High frequency of phylogenetically diverse reductive dehalogenase-homologous genes in deep subseafloor sedimentary metagenomes.</title>
        <authorList>
            <person name="Kawai M."/>
            <person name="Futagami T."/>
            <person name="Toyoda A."/>
            <person name="Takaki Y."/>
            <person name="Nishi S."/>
            <person name="Hori S."/>
            <person name="Arai W."/>
            <person name="Tsubouchi T."/>
            <person name="Morono Y."/>
            <person name="Uchiyama I."/>
            <person name="Ito T."/>
            <person name="Fujiyama A."/>
            <person name="Inagaki F."/>
            <person name="Takami H."/>
        </authorList>
    </citation>
    <scope>NUCLEOTIDE SEQUENCE</scope>
    <source>
        <strain evidence="5">Expedition CK06-06</strain>
    </source>
</reference>
<evidence type="ECO:0000313" key="5">
    <source>
        <dbReference type="EMBL" id="GAI54496.1"/>
    </source>
</evidence>
<dbReference type="CDD" id="cd14275">
    <property type="entry name" value="UBA_EF-Ts"/>
    <property type="match status" value="1"/>
</dbReference>
<comment type="caution">
    <text evidence="5">The sequence shown here is derived from an EMBL/GenBank/DDBJ whole genome shotgun (WGS) entry which is preliminary data.</text>
</comment>
<dbReference type="SUPFAM" id="SSF54713">
    <property type="entry name" value="Elongation factor Ts (EF-Ts), dimerisation domain"/>
    <property type="match status" value="1"/>
</dbReference>
<dbReference type="Gene3D" id="1.10.8.10">
    <property type="entry name" value="DNA helicase RuvA subunit, C-terminal domain"/>
    <property type="match status" value="1"/>
</dbReference>
<feature type="domain" description="Translation elongation factor EFTs/EF1B dimerisation" evidence="4">
    <location>
        <begin position="36"/>
        <end position="195"/>
    </location>
</feature>
<dbReference type="PANTHER" id="PTHR11741:SF0">
    <property type="entry name" value="ELONGATION FACTOR TS, MITOCHONDRIAL"/>
    <property type="match status" value="1"/>
</dbReference>
<sequence length="197" mass="22006">MTHIPVELIKDLRNRTGIGIMACKEALLEAQADMDKAIELLRKKGLKVAEKKVARPTTEGKVGSYIHTGGKIGVLLELNTETDFAAKSPEFEELLKDLCMQVAACTPLSVSREDLPPEKIENEKETFKALLEGKPEHIQEEITTGKLEEFYARVSLLDQPFIKDDSITVGDLIKSRIARLGENIVVRRFVRYQIGGD</sequence>
<dbReference type="Gene3D" id="3.30.479.20">
    <property type="entry name" value="Elongation factor Ts, dimerisation domain"/>
    <property type="match status" value="1"/>
</dbReference>
<evidence type="ECO:0000256" key="3">
    <source>
        <dbReference type="ARBA" id="ARBA00022917"/>
    </source>
</evidence>
<proteinExistence type="inferred from homology"/>
<dbReference type="InterPro" id="IPR018101">
    <property type="entry name" value="Transl_elong_Ts_CS"/>
</dbReference>
<keyword evidence="2" id="KW-0251">Elongation factor</keyword>
<dbReference type="HAMAP" id="MF_00050">
    <property type="entry name" value="EF_Ts"/>
    <property type="match status" value="1"/>
</dbReference>
<evidence type="ECO:0000256" key="1">
    <source>
        <dbReference type="ARBA" id="ARBA00005532"/>
    </source>
</evidence>
<protein>
    <recommendedName>
        <fullName evidence="4">Translation elongation factor EFTs/EF1B dimerisation domain-containing protein</fullName>
    </recommendedName>
</protein>
<gene>
    <name evidence="5" type="ORF">S06H3_56694</name>
</gene>
<dbReference type="PROSITE" id="PS01126">
    <property type="entry name" value="EF_TS_1"/>
    <property type="match status" value="1"/>
</dbReference>
<keyword evidence="3" id="KW-0648">Protein biosynthesis</keyword>
<accession>X1QI72</accession>
<comment type="similarity">
    <text evidence="1">Belongs to the EF-Ts family.</text>
</comment>
<dbReference type="AlphaFoldDB" id="X1QI72"/>
<dbReference type="InterPro" id="IPR009060">
    <property type="entry name" value="UBA-like_sf"/>
</dbReference>
<dbReference type="EMBL" id="BARV01036492">
    <property type="protein sequence ID" value="GAI54496.1"/>
    <property type="molecule type" value="Genomic_DNA"/>
</dbReference>
<dbReference type="Gene3D" id="1.10.286.20">
    <property type="match status" value="1"/>
</dbReference>
<dbReference type="InterPro" id="IPR014039">
    <property type="entry name" value="Transl_elong_EFTs/EF1B_dimer"/>
</dbReference>
<evidence type="ECO:0000259" key="4">
    <source>
        <dbReference type="Pfam" id="PF00889"/>
    </source>
</evidence>